<dbReference type="InterPro" id="IPR029058">
    <property type="entry name" value="AB_hydrolase_fold"/>
</dbReference>
<dbReference type="Proteomes" id="UP000308671">
    <property type="component" value="Unassembled WGS sequence"/>
</dbReference>
<evidence type="ECO:0000313" key="1">
    <source>
        <dbReference type="EMBL" id="THV44999.1"/>
    </source>
</evidence>
<reference evidence="1 2" key="1">
    <citation type="submission" date="2017-12" db="EMBL/GenBank/DDBJ databases">
        <title>Comparative genomics of Botrytis spp.</title>
        <authorList>
            <person name="Valero-Jimenez C.A."/>
            <person name="Tapia P."/>
            <person name="Veloso J."/>
            <person name="Silva-Moreno E."/>
            <person name="Staats M."/>
            <person name="Valdes J.H."/>
            <person name="Van Kan J.A.L."/>
        </authorList>
    </citation>
    <scope>NUCLEOTIDE SEQUENCE [LARGE SCALE GENOMIC DNA]</scope>
    <source>
        <strain evidence="1 2">MUCL435</strain>
    </source>
</reference>
<name>A0A4S8QU33_9HELO</name>
<dbReference type="EMBL" id="PQXL01000544">
    <property type="protein sequence ID" value="THV44999.1"/>
    <property type="molecule type" value="Genomic_DNA"/>
</dbReference>
<dbReference type="GO" id="GO:0004806">
    <property type="term" value="F:triacylglycerol lipase activity"/>
    <property type="evidence" value="ECO:0007669"/>
    <property type="project" value="InterPro"/>
</dbReference>
<dbReference type="OrthoDB" id="5382058at2759"/>
<dbReference type="InterPro" id="IPR005152">
    <property type="entry name" value="Lipase_secreted"/>
</dbReference>
<dbReference type="PANTHER" id="PTHR34853">
    <property type="match status" value="1"/>
</dbReference>
<dbReference type="PANTHER" id="PTHR34853:SF1">
    <property type="entry name" value="LIPASE 5"/>
    <property type="match status" value="1"/>
</dbReference>
<proteinExistence type="predicted"/>
<evidence type="ECO:0000313" key="2">
    <source>
        <dbReference type="Proteomes" id="UP000308671"/>
    </source>
</evidence>
<protein>
    <recommendedName>
        <fullName evidence="3">Serine aminopeptidase S33 domain-containing protein</fullName>
    </recommendedName>
</protein>
<sequence>MPRLDANGGNQVVAWAHGTSGTTVSTAPSKLKNLWNHFIAPCQLVLQGYVVVATDYAGLGVATDVVYSFQAARKAFPQLSESFVMLGHSQEGGTAWGVTQSHTVSNMPGYLGAIAISVLDNPEPFGSLIAATMAPGIAALYPEFDHNAFFTPESLELFNKIGKLDCASSTTIPILLTLSGNLLKPDWASNEWLLKYDDLTAHSGRKISGPLLVIQGDNDPIVNYDNTIEKLEAALDLSLTSHVQLFRLPGTSDTPAVTGSQKIWMNWIADRFAGVQIQPFDKNSSFANVVTPARNLSSYVPELNWFIVPATESDQTL</sequence>
<dbReference type="SUPFAM" id="SSF53474">
    <property type="entry name" value="alpha/beta-Hydrolases"/>
    <property type="match status" value="1"/>
</dbReference>
<organism evidence="1 2">
    <name type="scientific">Botrytis galanthina</name>
    <dbReference type="NCBI Taxonomy" id="278940"/>
    <lineage>
        <taxon>Eukaryota</taxon>
        <taxon>Fungi</taxon>
        <taxon>Dikarya</taxon>
        <taxon>Ascomycota</taxon>
        <taxon>Pezizomycotina</taxon>
        <taxon>Leotiomycetes</taxon>
        <taxon>Helotiales</taxon>
        <taxon>Sclerotiniaceae</taxon>
        <taxon>Botrytis</taxon>
    </lineage>
</organism>
<accession>A0A4S8QU33</accession>
<keyword evidence="2" id="KW-1185">Reference proteome</keyword>
<comment type="caution">
    <text evidence="1">The sequence shown here is derived from an EMBL/GenBank/DDBJ whole genome shotgun (WGS) entry which is preliminary data.</text>
</comment>
<evidence type="ECO:0008006" key="3">
    <source>
        <dbReference type="Google" id="ProtNLM"/>
    </source>
</evidence>
<gene>
    <name evidence="1" type="ORF">BGAL_0545g00030</name>
</gene>
<dbReference type="AlphaFoldDB" id="A0A4S8QU33"/>
<dbReference type="Gene3D" id="3.40.50.1820">
    <property type="entry name" value="alpha/beta hydrolase"/>
    <property type="match status" value="2"/>
</dbReference>
<dbReference type="GO" id="GO:0016042">
    <property type="term" value="P:lipid catabolic process"/>
    <property type="evidence" value="ECO:0007669"/>
    <property type="project" value="InterPro"/>
</dbReference>